<feature type="compositionally biased region" description="Polar residues" evidence="14">
    <location>
        <begin position="675"/>
        <end position="685"/>
    </location>
</feature>
<feature type="region of interest" description="Disordered" evidence="14">
    <location>
        <begin position="1463"/>
        <end position="1555"/>
    </location>
</feature>
<keyword evidence="18" id="KW-1185">Reference proteome</keyword>
<dbReference type="STRING" id="930991.A0A0D0DSQ6"/>
<dbReference type="PROSITE" id="PS50016">
    <property type="entry name" value="ZF_PHD_2"/>
    <property type="match status" value="1"/>
</dbReference>
<feature type="active site" description="Proton donor/acceptor" evidence="11">
    <location>
        <position position="613"/>
    </location>
</feature>
<dbReference type="EC" id="2.3.1.48" evidence="3 13"/>
<feature type="domain" description="MYST-type HAT" evidence="16">
    <location>
        <begin position="435"/>
        <end position="761"/>
    </location>
</feature>
<protein>
    <recommendedName>
        <fullName evidence="3 13">Histone acetyltransferase</fullName>
        <ecNumber evidence="3 13">2.3.1.48</ecNumber>
    </recommendedName>
</protein>
<dbReference type="GO" id="GO:0006357">
    <property type="term" value="P:regulation of transcription by RNA polymerase II"/>
    <property type="evidence" value="ECO:0007669"/>
    <property type="project" value="TreeGrafter"/>
</dbReference>
<dbReference type="GO" id="GO:0031507">
    <property type="term" value="P:heterochromatin formation"/>
    <property type="evidence" value="ECO:0007669"/>
    <property type="project" value="UniProtKB-ARBA"/>
</dbReference>
<dbReference type="HOGENOM" id="CLU_001196_1_0_1"/>
<evidence type="ECO:0000256" key="1">
    <source>
        <dbReference type="ARBA" id="ARBA00004123"/>
    </source>
</evidence>
<evidence type="ECO:0000256" key="6">
    <source>
        <dbReference type="ARBA" id="ARBA00022771"/>
    </source>
</evidence>
<feature type="compositionally biased region" description="Basic and acidic residues" evidence="14">
    <location>
        <begin position="206"/>
        <end position="219"/>
    </location>
</feature>
<dbReference type="InterPro" id="IPR016181">
    <property type="entry name" value="Acyl_CoA_acyltransferase"/>
</dbReference>
<keyword evidence="6 12" id="KW-0863">Zinc-finger</keyword>
<dbReference type="OrthoDB" id="787137at2759"/>
<evidence type="ECO:0000313" key="17">
    <source>
        <dbReference type="EMBL" id="KIK96598.1"/>
    </source>
</evidence>
<evidence type="ECO:0000256" key="9">
    <source>
        <dbReference type="ARBA" id="ARBA00022990"/>
    </source>
</evidence>
<evidence type="ECO:0000259" key="15">
    <source>
        <dbReference type="PROSITE" id="PS50016"/>
    </source>
</evidence>
<reference evidence="17 18" key="1">
    <citation type="submission" date="2014-04" db="EMBL/GenBank/DDBJ databases">
        <authorList>
            <consortium name="DOE Joint Genome Institute"/>
            <person name="Kuo A."/>
            <person name="Kohler A."/>
            <person name="Jargeat P."/>
            <person name="Nagy L.G."/>
            <person name="Floudas D."/>
            <person name="Copeland A."/>
            <person name="Barry K.W."/>
            <person name="Cichocki N."/>
            <person name="Veneault-Fourrey C."/>
            <person name="LaButti K."/>
            <person name="Lindquist E.A."/>
            <person name="Lipzen A."/>
            <person name="Lundell T."/>
            <person name="Morin E."/>
            <person name="Murat C."/>
            <person name="Sun H."/>
            <person name="Tunlid A."/>
            <person name="Henrissat B."/>
            <person name="Grigoriev I.V."/>
            <person name="Hibbett D.S."/>
            <person name="Martin F."/>
            <person name="Nordberg H.P."/>
            <person name="Cantor M.N."/>
            <person name="Hua S.X."/>
        </authorList>
    </citation>
    <scope>NUCLEOTIDE SEQUENCE [LARGE SCALE GENOMIC DNA]</scope>
    <source>
        <strain evidence="17 18">Ve08.2h10</strain>
    </source>
</reference>
<evidence type="ECO:0000259" key="16">
    <source>
        <dbReference type="PROSITE" id="PS51726"/>
    </source>
</evidence>
<dbReference type="Gene3D" id="3.30.60.60">
    <property type="entry name" value="N-acetyl transferase-like"/>
    <property type="match status" value="1"/>
</dbReference>
<keyword evidence="4" id="KW-0808">Transferase</keyword>
<evidence type="ECO:0000313" key="18">
    <source>
        <dbReference type="Proteomes" id="UP000054538"/>
    </source>
</evidence>
<evidence type="ECO:0000256" key="5">
    <source>
        <dbReference type="ARBA" id="ARBA00022723"/>
    </source>
</evidence>
<dbReference type="Pfam" id="PF00628">
    <property type="entry name" value="PHD"/>
    <property type="match status" value="1"/>
</dbReference>
<organism evidence="17 18">
    <name type="scientific">Paxillus rubicundulus Ve08.2h10</name>
    <dbReference type="NCBI Taxonomy" id="930991"/>
    <lineage>
        <taxon>Eukaryota</taxon>
        <taxon>Fungi</taxon>
        <taxon>Dikarya</taxon>
        <taxon>Basidiomycota</taxon>
        <taxon>Agaricomycotina</taxon>
        <taxon>Agaricomycetes</taxon>
        <taxon>Agaricomycetidae</taxon>
        <taxon>Boletales</taxon>
        <taxon>Paxilineae</taxon>
        <taxon>Paxillaceae</taxon>
        <taxon>Paxillus</taxon>
    </lineage>
</organism>
<reference evidence="18" key="2">
    <citation type="submission" date="2015-01" db="EMBL/GenBank/DDBJ databases">
        <title>Evolutionary Origins and Diversification of the Mycorrhizal Mutualists.</title>
        <authorList>
            <consortium name="DOE Joint Genome Institute"/>
            <consortium name="Mycorrhizal Genomics Consortium"/>
            <person name="Kohler A."/>
            <person name="Kuo A."/>
            <person name="Nagy L.G."/>
            <person name="Floudas D."/>
            <person name="Copeland A."/>
            <person name="Barry K.W."/>
            <person name="Cichocki N."/>
            <person name="Veneault-Fourrey C."/>
            <person name="LaButti K."/>
            <person name="Lindquist E.A."/>
            <person name="Lipzen A."/>
            <person name="Lundell T."/>
            <person name="Morin E."/>
            <person name="Murat C."/>
            <person name="Riley R."/>
            <person name="Ohm R."/>
            <person name="Sun H."/>
            <person name="Tunlid A."/>
            <person name="Henrissat B."/>
            <person name="Grigoriev I.V."/>
            <person name="Hibbett D.S."/>
            <person name="Martin F."/>
        </authorList>
    </citation>
    <scope>NUCLEOTIDE SEQUENCE [LARGE SCALE GENOMIC DNA]</scope>
    <source>
        <strain evidence="18">Ve08.2h10</strain>
    </source>
</reference>
<dbReference type="InterPro" id="IPR001965">
    <property type="entry name" value="Znf_PHD"/>
</dbReference>
<comment type="subcellular location">
    <subcellularLocation>
        <location evidence="1 13">Nucleus</location>
    </subcellularLocation>
</comment>
<keyword evidence="5" id="KW-0479">Metal-binding</keyword>
<feature type="region of interest" description="Disordered" evidence="14">
    <location>
        <begin position="206"/>
        <end position="325"/>
    </location>
</feature>
<feature type="region of interest" description="Disordered" evidence="14">
    <location>
        <begin position="1274"/>
        <end position="1326"/>
    </location>
</feature>
<feature type="compositionally biased region" description="Pro residues" evidence="14">
    <location>
        <begin position="417"/>
        <end position="426"/>
    </location>
</feature>
<feature type="compositionally biased region" description="Pro residues" evidence="14">
    <location>
        <begin position="399"/>
        <end position="409"/>
    </location>
</feature>
<dbReference type="SMART" id="SM00249">
    <property type="entry name" value="PHD"/>
    <property type="match status" value="1"/>
</dbReference>
<dbReference type="InterPro" id="IPR040706">
    <property type="entry name" value="Zf-MYST"/>
</dbReference>
<feature type="region of interest" description="Disordered" evidence="14">
    <location>
        <begin position="675"/>
        <end position="724"/>
    </location>
</feature>
<dbReference type="SUPFAM" id="SSF55729">
    <property type="entry name" value="Acyl-CoA N-acyltransferases (Nat)"/>
    <property type="match status" value="1"/>
</dbReference>
<keyword evidence="8" id="KW-0156">Chromatin regulator</keyword>
<dbReference type="InterPro" id="IPR013083">
    <property type="entry name" value="Znf_RING/FYVE/PHD"/>
</dbReference>
<keyword evidence="9" id="KW-0007">Acetylation</keyword>
<feature type="compositionally biased region" description="Polar residues" evidence="14">
    <location>
        <begin position="997"/>
        <end position="1026"/>
    </location>
</feature>
<keyword evidence="7" id="KW-0862">Zinc</keyword>
<feature type="compositionally biased region" description="Pro residues" evidence="14">
    <location>
        <begin position="1496"/>
        <end position="1510"/>
    </location>
</feature>
<feature type="compositionally biased region" description="Basic and acidic residues" evidence="14">
    <location>
        <begin position="313"/>
        <end position="325"/>
    </location>
</feature>
<feature type="compositionally biased region" description="Polar residues" evidence="14">
    <location>
        <begin position="1463"/>
        <end position="1475"/>
    </location>
</feature>
<evidence type="ECO:0000256" key="11">
    <source>
        <dbReference type="PIRSR" id="PIRSR602717-51"/>
    </source>
</evidence>
<gene>
    <name evidence="17" type="ORF">PAXRUDRAFT_32294</name>
</gene>
<evidence type="ECO:0000256" key="14">
    <source>
        <dbReference type="SAM" id="MobiDB-lite"/>
    </source>
</evidence>
<evidence type="ECO:0000256" key="8">
    <source>
        <dbReference type="ARBA" id="ARBA00022853"/>
    </source>
</evidence>
<evidence type="ECO:0000256" key="4">
    <source>
        <dbReference type="ARBA" id="ARBA00022679"/>
    </source>
</evidence>
<dbReference type="PROSITE" id="PS51726">
    <property type="entry name" value="MYST_HAT"/>
    <property type="match status" value="1"/>
</dbReference>
<feature type="domain" description="PHD-type" evidence="15">
    <location>
        <begin position="125"/>
        <end position="182"/>
    </location>
</feature>
<dbReference type="Gene3D" id="1.10.10.10">
    <property type="entry name" value="Winged helix-like DNA-binding domain superfamily/Winged helix DNA-binding domain"/>
    <property type="match status" value="1"/>
</dbReference>
<comment type="similarity">
    <text evidence="2 13">Belongs to the MYST (SAS/MOZ) family.</text>
</comment>
<proteinExistence type="inferred from homology"/>
<dbReference type="InterPro" id="IPR050603">
    <property type="entry name" value="MYST_HAT"/>
</dbReference>
<dbReference type="PROSITE" id="PS01359">
    <property type="entry name" value="ZF_PHD_1"/>
    <property type="match status" value="1"/>
</dbReference>
<feature type="compositionally biased region" description="Basic residues" evidence="14">
    <location>
        <begin position="286"/>
        <end position="295"/>
    </location>
</feature>
<feature type="compositionally biased region" description="Polar residues" evidence="14">
    <location>
        <begin position="973"/>
        <end position="986"/>
    </location>
</feature>
<feature type="region of interest" description="Disordered" evidence="14">
    <location>
        <begin position="883"/>
        <end position="910"/>
    </location>
</feature>
<dbReference type="EMBL" id="KN824978">
    <property type="protein sequence ID" value="KIK96598.1"/>
    <property type="molecule type" value="Genomic_DNA"/>
</dbReference>
<dbReference type="InterPro" id="IPR019786">
    <property type="entry name" value="Zinc_finger_PHD-type_CS"/>
</dbReference>
<dbReference type="FunFam" id="3.30.60.60:FF:000001">
    <property type="entry name" value="Histone acetyltransferase"/>
    <property type="match status" value="1"/>
</dbReference>
<dbReference type="InParanoid" id="A0A0D0DSQ6"/>
<dbReference type="GO" id="GO:0004402">
    <property type="term" value="F:histone acetyltransferase activity"/>
    <property type="evidence" value="ECO:0007669"/>
    <property type="project" value="InterPro"/>
</dbReference>
<dbReference type="GO" id="GO:1990467">
    <property type="term" value="C:NuA3a histone acetyltransferase complex"/>
    <property type="evidence" value="ECO:0007669"/>
    <property type="project" value="TreeGrafter"/>
</dbReference>
<accession>A0A0D0DSQ6</accession>
<feature type="region of interest" description="Disordered" evidence="14">
    <location>
        <begin position="112"/>
        <end position="142"/>
    </location>
</feature>
<dbReference type="PANTHER" id="PTHR10615">
    <property type="entry name" value="HISTONE ACETYLTRANSFERASE"/>
    <property type="match status" value="1"/>
</dbReference>
<dbReference type="GO" id="GO:0003682">
    <property type="term" value="F:chromatin binding"/>
    <property type="evidence" value="ECO:0007669"/>
    <property type="project" value="TreeGrafter"/>
</dbReference>
<dbReference type="InterPro" id="IPR036388">
    <property type="entry name" value="WH-like_DNA-bd_sf"/>
</dbReference>
<dbReference type="GO" id="GO:0003712">
    <property type="term" value="F:transcription coregulator activity"/>
    <property type="evidence" value="ECO:0007669"/>
    <property type="project" value="TreeGrafter"/>
</dbReference>
<dbReference type="Gene3D" id="3.30.40.10">
    <property type="entry name" value="Zinc/RING finger domain, C3HC4 (zinc finger)"/>
    <property type="match status" value="1"/>
</dbReference>
<keyword evidence="10 13" id="KW-0539">Nucleus</keyword>
<evidence type="ECO:0000256" key="3">
    <source>
        <dbReference type="ARBA" id="ARBA00013184"/>
    </source>
</evidence>
<feature type="region of interest" description="Disordered" evidence="14">
    <location>
        <begin position="930"/>
        <end position="1051"/>
    </location>
</feature>
<evidence type="ECO:0000256" key="12">
    <source>
        <dbReference type="PROSITE-ProRule" id="PRU00146"/>
    </source>
</evidence>
<dbReference type="PANTHER" id="PTHR10615:SF161">
    <property type="entry name" value="HISTONE ACETYLTRANSFERASE KAT7"/>
    <property type="match status" value="1"/>
</dbReference>
<feature type="compositionally biased region" description="Acidic residues" evidence="14">
    <location>
        <begin position="222"/>
        <end position="253"/>
    </location>
</feature>
<evidence type="ECO:0000256" key="10">
    <source>
        <dbReference type="ARBA" id="ARBA00023242"/>
    </source>
</evidence>
<dbReference type="Pfam" id="PF17772">
    <property type="entry name" value="zf-MYST"/>
    <property type="match status" value="1"/>
</dbReference>
<name>A0A0D0DSQ6_9AGAM</name>
<dbReference type="InterPro" id="IPR002717">
    <property type="entry name" value="HAT_MYST-type"/>
</dbReference>
<evidence type="ECO:0000256" key="2">
    <source>
        <dbReference type="ARBA" id="ARBA00010107"/>
    </source>
</evidence>
<dbReference type="InterPro" id="IPR019787">
    <property type="entry name" value="Znf_PHD-finger"/>
</dbReference>
<feature type="region of interest" description="Disordered" evidence="14">
    <location>
        <begin position="1591"/>
        <end position="1622"/>
    </location>
</feature>
<dbReference type="InterPro" id="IPR011011">
    <property type="entry name" value="Znf_FYVE_PHD"/>
</dbReference>
<feature type="region of interest" description="Disordered" evidence="14">
    <location>
        <begin position="359"/>
        <end position="432"/>
    </location>
</feature>
<dbReference type="GO" id="GO:0008270">
    <property type="term" value="F:zinc ion binding"/>
    <property type="evidence" value="ECO:0007669"/>
    <property type="project" value="UniProtKB-KW"/>
</dbReference>
<evidence type="ECO:0000256" key="13">
    <source>
        <dbReference type="RuleBase" id="RU361211"/>
    </source>
</evidence>
<dbReference type="Proteomes" id="UP000054538">
    <property type="component" value="Unassembled WGS sequence"/>
</dbReference>
<comment type="catalytic activity">
    <reaction evidence="13">
        <text>L-lysyl-[protein] + acetyl-CoA = N(6)-acetyl-L-lysyl-[protein] + CoA + H(+)</text>
        <dbReference type="Rhea" id="RHEA:45948"/>
        <dbReference type="Rhea" id="RHEA-COMP:9752"/>
        <dbReference type="Rhea" id="RHEA-COMP:10731"/>
        <dbReference type="ChEBI" id="CHEBI:15378"/>
        <dbReference type="ChEBI" id="CHEBI:29969"/>
        <dbReference type="ChEBI" id="CHEBI:57287"/>
        <dbReference type="ChEBI" id="CHEBI:57288"/>
        <dbReference type="ChEBI" id="CHEBI:61930"/>
        <dbReference type="EC" id="2.3.1.48"/>
    </reaction>
</comment>
<dbReference type="GO" id="GO:0005634">
    <property type="term" value="C:nucleus"/>
    <property type="evidence" value="ECO:0007669"/>
    <property type="project" value="UniProtKB-SubCell"/>
</dbReference>
<evidence type="ECO:0000256" key="7">
    <source>
        <dbReference type="ARBA" id="ARBA00022833"/>
    </source>
</evidence>
<dbReference type="Pfam" id="PF01853">
    <property type="entry name" value="MOZ_SAS"/>
    <property type="match status" value="1"/>
</dbReference>
<feature type="compositionally biased region" description="Basic residues" evidence="14">
    <location>
        <begin position="690"/>
        <end position="703"/>
    </location>
</feature>
<feature type="region of interest" description="Disordered" evidence="14">
    <location>
        <begin position="1"/>
        <end position="63"/>
    </location>
</feature>
<dbReference type="SUPFAM" id="SSF57903">
    <property type="entry name" value="FYVE/PHD zinc finger"/>
    <property type="match status" value="1"/>
</dbReference>
<dbReference type="FunFam" id="3.40.630.30:FF:000001">
    <property type="entry name" value="Histone acetyltransferase"/>
    <property type="match status" value="1"/>
</dbReference>
<sequence>MRGLPFPTNAIFDRETTSEHGTPFSSVDDIPIDPALAGGLAIDPAISGDRNRASDGTQQAQPIVIQDPSAHLPLRHYSQEPLQYDMGPRGDPFAPQPPVAYLPIPEQEVAPALKSQKRKRKPRREEECGFCQGNDSKNKDGAEEVMVSCEECGRSGWHMDCLLPPLEEEPPGQWHCPRCPSLELFLPSPESSLAHQNTFATEALHRVESEPKGKGRAPSEADSADCEADAEVDDNATIEDDDDSSSDSSDLDSGDNTACAPTPHRPQPVKWKKKPPKRTTEPQKPRPAKRMRIRVRSPAPPLIVRLRLPPKGKGKEREDDAERNLFEDLLTPVDRDTSKTNIDSFDRARFEKSRMAADGKLYPFSNPPALTTENPDPPVAGPSSRPLRSTALHHLSIPPSLPTPSPVPSTPSVYPSTPGPFPPQTPNTPVDCEGQSALRIRTIRFGPYDIHPWYDAPFPEEYANIPDGRLWICEFCLKYMRSRFAFGRHRMKCKARHPPGDEIYRDGSVSIFEVDGRKNKIYCQNLCLLSKMFLDHKSLFYDVEPFLFYVMTEIDDVGAHFVGYFSKEKCSPKNYNVSCIMTLPVRQRQGWGNYLIDFSYLLSKKEQRAGSPEKPLSGLGALGYKNYWTLALMRYLKTASPNPTLEDISRATSMTVEDIYSTLVHQNMITALAASSTPVRPSPGQSIKFPRGRRNGVARRHLQRSATQKESEGGGNKPNAPLVPPARYEISWDQKNVGHWLESWEKKGYLRLKAEKLKWTPFVLSRTKGGGEVLQAGPGFGIGVVNAMSQTETPLDSGAPINDRATLSATGLAASSGEGEVTEVLRDVSEMPAARLFDDLLVDKGTTPKKQLWGGLKEGTSPHSLAHSTQQKVDLIQPATLRETRSASSRPVVDGGSETRMGDAYSVSDAPANDMRETDLITPIVPIKRRRGRPPRARPPDVVPAPALPLETGTAMYLPPEPTSPRKRRRVSTPISQDCRTPTNLEDSARCDEDVQPPTNHYQQLINGQSHTTNGLRRDLSTSSRLPSARLASENNAIVGTAGQEKESECENQLRDDDLTRLEHLDVKSEDLGTPLTGLTSCHSAPSDDTVFMSDGLNGAVIRSKISWEVEGPTVDTPALLLIISASTIRPCSRFFVSFFFPLGVWYTRERREPERLILWGYLASTLARSQQVRAVHVWFIVVHQSQSWTTPKAMGMTFGHLQRDPTVQTSVSNVSSLNQALGSHLTPTLSSRPTFHEGTYRLTGSPPTIIDSNGTARSTQAVAGASHSPIHEFTVPLTNDSPATNALKRKHTDGVNPMPNAQVGKRRREGEEMGDFDSDSVHGSKHWTEDEKTKLFTWLMGQGEDEHWNALRTTKNSCFRECAVEVFGSKKTYQALKGCYERNFNLFKQIYAFEAFHAHSGNGPVTSINEGDRLREYERRIQLARKGGCDVGNLSARSIDHWHRIGWYNLFYRRWNGDPAATRTSIRHSGNCAPSSGGVEEVDDEDNSLDMPDPSLAPPPPPPPPPQHPRTPSYPQALGSQHFTGLDHVAAESVPSSSPNRTIGPKPVSPQPEQSLINFSVPQNLMAACLQLLQAQAQHSKLKVEYLRRREEREEKESSARREVERIRSEREQAEWEHNKESVTIKQRAQLATDLLGNPVVDGSVRQAAVDYLKKLFTTD</sequence>
<dbReference type="Gene3D" id="3.40.630.30">
    <property type="match status" value="1"/>
</dbReference>